<proteinExistence type="predicted"/>
<accession>A0AAV2PZF7</accession>
<dbReference type="InterPro" id="IPR043502">
    <property type="entry name" value="DNA/RNA_pol_sf"/>
</dbReference>
<dbReference type="SUPFAM" id="SSF56672">
    <property type="entry name" value="DNA/RNA polymerases"/>
    <property type="match status" value="1"/>
</dbReference>
<protein>
    <recommendedName>
        <fullName evidence="1">Reverse transcriptase domain-containing protein</fullName>
    </recommendedName>
</protein>
<feature type="non-terminal residue" evidence="2">
    <location>
        <position position="1"/>
    </location>
</feature>
<dbReference type="AlphaFoldDB" id="A0AAV2PZF7"/>
<gene>
    <name evidence="2" type="ORF">MNOR_LOCUS6636</name>
</gene>
<feature type="domain" description="Reverse transcriptase" evidence="1">
    <location>
        <begin position="1"/>
        <end position="206"/>
    </location>
</feature>
<comment type="caution">
    <text evidence="2">The sequence shown here is derived from an EMBL/GenBank/DDBJ whole genome shotgun (WGS) entry which is preliminary data.</text>
</comment>
<dbReference type="Pfam" id="PF00078">
    <property type="entry name" value="RVT_1"/>
    <property type="match status" value="1"/>
</dbReference>
<reference evidence="2 3" key="1">
    <citation type="submission" date="2024-05" db="EMBL/GenBank/DDBJ databases">
        <authorList>
            <person name="Wallberg A."/>
        </authorList>
    </citation>
    <scope>NUCLEOTIDE SEQUENCE [LARGE SCALE GENOMIC DNA]</scope>
</reference>
<evidence type="ECO:0000313" key="3">
    <source>
        <dbReference type="Proteomes" id="UP001497623"/>
    </source>
</evidence>
<dbReference type="Proteomes" id="UP001497623">
    <property type="component" value="Unassembled WGS sequence"/>
</dbReference>
<dbReference type="CDD" id="cd01650">
    <property type="entry name" value="RT_nLTR_like"/>
    <property type="match status" value="1"/>
</dbReference>
<dbReference type="PANTHER" id="PTHR33332">
    <property type="entry name" value="REVERSE TRANSCRIPTASE DOMAIN-CONTAINING PROTEIN"/>
    <property type="match status" value="1"/>
</dbReference>
<name>A0AAV2PZF7_MEGNR</name>
<dbReference type="PROSITE" id="PS50878">
    <property type="entry name" value="RT_POL"/>
    <property type="match status" value="1"/>
</dbReference>
<dbReference type="GO" id="GO:0071897">
    <property type="term" value="P:DNA biosynthetic process"/>
    <property type="evidence" value="ECO:0007669"/>
    <property type="project" value="UniProtKB-ARBA"/>
</dbReference>
<dbReference type="InterPro" id="IPR000477">
    <property type="entry name" value="RT_dom"/>
</dbReference>
<keyword evidence="3" id="KW-1185">Reference proteome</keyword>
<dbReference type="EMBL" id="CAXKWB010002768">
    <property type="protein sequence ID" value="CAL4067632.1"/>
    <property type="molecule type" value="Genomic_DNA"/>
</dbReference>
<organism evidence="2 3">
    <name type="scientific">Meganyctiphanes norvegica</name>
    <name type="common">Northern krill</name>
    <name type="synonym">Thysanopoda norvegica</name>
    <dbReference type="NCBI Taxonomy" id="48144"/>
    <lineage>
        <taxon>Eukaryota</taxon>
        <taxon>Metazoa</taxon>
        <taxon>Ecdysozoa</taxon>
        <taxon>Arthropoda</taxon>
        <taxon>Crustacea</taxon>
        <taxon>Multicrustacea</taxon>
        <taxon>Malacostraca</taxon>
        <taxon>Eumalacostraca</taxon>
        <taxon>Eucarida</taxon>
        <taxon>Euphausiacea</taxon>
        <taxon>Euphausiidae</taxon>
        <taxon>Meganyctiphanes</taxon>
    </lineage>
</organism>
<evidence type="ECO:0000259" key="1">
    <source>
        <dbReference type="PROSITE" id="PS50878"/>
    </source>
</evidence>
<sequence length="206" mass="23379">NMVSGEGRSCLTNLLETIEQWTEIIDDGDGIDVAYLDFRKAFDLVSHKHLIYKMSKYGITNQVLNWVASFLHQRTQRVVVRGATSESLAVTSGVPQGSVLGPVLFLIFINDLPLEVISPLSLFADDSKIFTRIVSEKNKGKQNSINGNEILQKDLDTIKEWVERWKMEFNVDKCKIMHLGRTNPKNSYNMGVNNLTETTEEKIWVS</sequence>
<evidence type="ECO:0000313" key="2">
    <source>
        <dbReference type="EMBL" id="CAL4067632.1"/>
    </source>
</evidence>